<proteinExistence type="predicted"/>
<reference evidence="2" key="1">
    <citation type="submission" date="2017-01" db="EMBL/GenBank/DDBJ databases">
        <authorList>
            <person name="Varghese N."/>
            <person name="Submissions S."/>
        </authorList>
    </citation>
    <scope>NUCLEOTIDE SEQUENCE [LARGE SCALE GENOMIC DNA]</scope>
    <source>
        <strain evidence="2">DSM 46698</strain>
    </source>
</reference>
<evidence type="ECO:0000313" key="2">
    <source>
        <dbReference type="Proteomes" id="UP000186026"/>
    </source>
</evidence>
<evidence type="ECO:0000313" key="1">
    <source>
        <dbReference type="EMBL" id="SIS49047.1"/>
    </source>
</evidence>
<accession>A0A1N7JI96</accession>
<sequence>MKKKILFSLLAGVMALTWNPIESSAEASCDNAKCHSVGMGYCLPGHKISLRASCDYLKCKATADCEPFEIIIEEPEMN</sequence>
<dbReference type="STRING" id="529505.SAMN05421761_10130"/>
<keyword evidence="2" id="KW-1185">Reference proteome</keyword>
<gene>
    <name evidence="1" type="ORF">SAMN05421761_10130</name>
</gene>
<dbReference type="RefSeq" id="WP_076497374.1">
    <property type="nucleotide sequence ID" value="NZ_FTOP01000001.1"/>
</dbReference>
<dbReference type="Proteomes" id="UP000186026">
    <property type="component" value="Unassembled WGS sequence"/>
</dbReference>
<organism evidence="1 2">
    <name type="scientific">Belliella pelovolcani</name>
    <dbReference type="NCBI Taxonomy" id="529505"/>
    <lineage>
        <taxon>Bacteria</taxon>
        <taxon>Pseudomonadati</taxon>
        <taxon>Bacteroidota</taxon>
        <taxon>Cytophagia</taxon>
        <taxon>Cytophagales</taxon>
        <taxon>Cyclobacteriaceae</taxon>
        <taxon>Belliella</taxon>
    </lineage>
</organism>
<name>A0A1N7JI96_9BACT</name>
<dbReference type="EMBL" id="FTOP01000001">
    <property type="protein sequence ID" value="SIS49047.1"/>
    <property type="molecule type" value="Genomic_DNA"/>
</dbReference>
<dbReference type="AlphaFoldDB" id="A0A1N7JI96"/>
<protein>
    <submittedName>
        <fullName evidence="1">Uncharacterized protein</fullName>
    </submittedName>
</protein>